<dbReference type="OrthoDB" id="1658288at2759"/>
<dbReference type="Gene3D" id="3.40.50.300">
    <property type="entry name" value="P-loop containing nucleotide triphosphate hydrolases"/>
    <property type="match status" value="1"/>
</dbReference>
<dbReference type="EMBL" id="LJSK01000175">
    <property type="protein sequence ID" value="KPI85627.1"/>
    <property type="molecule type" value="Genomic_DNA"/>
</dbReference>
<reference evidence="1 2" key="1">
    <citation type="journal article" date="2015" name="PLoS Pathog.">
        <title>Leptomonas seymouri: Adaptations to the Dixenous Life Cycle Analyzed by Genome Sequencing, Transcriptome Profiling and Co-infection with Leishmania donovani.</title>
        <authorList>
            <person name="Kraeva N."/>
            <person name="Butenko A."/>
            <person name="Hlavacova J."/>
            <person name="Kostygov A."/>
            <person name="Myskova J."/>
            <person name="Grybchuk D."/>
            <person name="Lestinova T."/>
            <person name="Votypka J."/>
            <person name="Volf P."/>
            <person name="Opperdoes F."/>
            <person name="Flegontov P."/>
            <person name="Lukes J."/>
            <person name="Yurchenko V."/>
        </authorList>
    </citation>
    <scope>NUCLEOTIDE SEQUENCE [LARGE SCALE GENOMIC DNA]</scope>
    <source>
        <strain evidence="1 2">ATCC 30220</strain>
    </source>
</reference>
<evidence type="ECO:0000313" key="2">
    <source>
        <dbReference type="Proteomes" id="UP000038009"/>
    </source>
</evidence>
<sequence>MRRLTRLVTAIAVRSISTGEAISNSFSPGAGATEQEAHPLLYQVPVLASRTVGREPEVRTLWQNLLAGRHFQVLHGMDGIGKSTVAAEFCDTVKHSQRFSCIQWFNGRHALASQLQHFFASMKGRKEKDVLLVVDDVDKPAEVLGLIPKHANVYVLVTTNATEVPNSTNVALLNLSALSPQSSQQFVSELTFSEELESIFHNLGYVPLLMHIASLLIAGDVCSPPQLRRILEEGKVRQNDTLSISGALAVLLDVGIAEMEKRYPNARELLRVISCFHSSDISDAVVGAVVGDPAGQFSVDAAQLGIFSLKWEEGAFALHPLVAKVLRGTLEPSTLAKAADVLLSLWPRRWRGMGSHAAYNLVWHTYAISQHFTSCQVPFTAPLITLMDRSALFLAHVEARDVSVAAEMWLRIQEENDAQQRPRSAESVRMLRECGRLLHFLKDARAEAVLQRAWNDSVTVHGRSAAETALILGCLGPYLPATKENIAVVEEGVAVLEGRLASVDLVLGKEEVRMLWETIFVLLMCKGQYMTELELEVPASLHRALERAEAEAKKAQ</sequence>
<comment type="caution">
    <text evidence="1">The sequence shown here is derived from an EMBL/GenBank/DDBJ whole genome shotgun (WGS) entry which is preliminary data.</text>
</comment>
<gene>
    <name evidence="1" type="ORF">ABL78_5308</name>
</gene>
<dbReference type="AlphaFoldDB" id="A0A0N0P560"/>
<dbReference type="SUPFAM" id="SSF52540">
    <property type="entry name" value="P-loop containing nucleoside triphosphate hydrolases"/>
    <property type="match status" value="1"/>
</dbReference>
<keyword evidence="2" id="KW-1185">Reference proteome</keyword>
<organism evidence="1 2">
    <name type="scientific">Leptomonas seymouri</name>
    <dbReference type="NCBI Taxonomy" id="5684"/>
    <lineage>
        <taxon>Eukaryota</taxon>
        <taxon>Discoba</taxon>
        <taxon>Euglenozoa</taxon>
        <taxon>Kinetoplastea</taxon>
        <taxon>Metakinetoplastina</taxon>
        <taxon>Trypanosomatida</taxon>
        <taxon>Trypanosomatidae</taxon>
        <taxon>Leishmaniinae</taxon>
        <taxon>Leptomonas</taxon>
    </lineage>
</organism>
<dbReference type="VEuPathDB" id="TriTrypDB:Lsey_0175_0070"/>
<dbReference type="InterPro" id="IPR027417">
    <property type="entry name" value="P-loop_NTPase"/>
</dbReference>
<dbReference type="OMA" id="HFFASMK"/>
<name>A0A0N0P560_LEPSE</name>
<proteinExistence type="predicted"/>
<dbReference type="Proteomes" id="UP000038009">
    <property type="component" value="Unassembled WGS sequence"/>
</dbReference>
<protein>
    <submittedName>
        <fullName evidence="1">Uncharacterized protein</fullName>
    </submittedName>
</protein>
<evidence type="ECO:0000313" key="1">
    <source>
        <dbReference type="EMBL" id="KPI85627.1"/>
    </source>
</evidence>
<accession>A0A0N0P560</accession>
<dbReference type="FunFam" id="3.40.50.300:FF:002737">
    <property type="entry name" value="NADH-ubiquinone oxidoreductase complex I subunit, putative"/>
    <property type="match status" value="1"/>
</dbReference>